<gene>
    <name evidence="1" type="ORF">BofuT4_P013150.1</name>
</gene>
<accession>G2XR38</accession>
<sequence length="152" mass="17297">MYNRRTHIRYERLASATTVNNYRNKRTSLLTYHIIKAITRSSIGPSLDLHNQQTKCCTEINNQTAIDSSALDSLLHLSNGRPLRASKTSLTYTIRFPGYEGAQYPRLRSSLPPHIQCRAHVGNSMNVQKKILDGWPVHHSEHFHGSPTQGLY</sequence>
<proteinExistence type="predicted"/>
<organism evidence="1 2">
    <name type="scientific">Botryotinia fuckeliana (strain T4)</name>
    <name type="common">Noble rot fungus</name>
    <name type="synonym">Botrytis cinerea</name>
    <dbReference type="NCBI Taxonomy" id="999810"/>
    <lineage>
        <taxon>Eukaryota</taxon>
        <taxon>Fungi</taxon>
        <taxon>Dikarya</taxon>
        <taxon>Ascomycota</taxon>
        <taxon>Pezizomycotina</taxon>
        <taxon>Leotiomycetes</taxon>
        <taxon>Helotiales</taxon>
        <taxon>Sclerotiniaceae</taxon>
        <taxon>Botrytis</taxon>
    </lineage>
</organism>
<protein>
    <submittedName>
        <fullName evidence="1">Uncharacterized protein</fullName>
    </submittedName>
</protein>
<evidence type="ECO:0000313" key="2">
    <source>
        <dbReference type="Proteomes" id="UP000008177"/>
    </source>
</evidence>
<dbReference type="EMBL" id="FQ790255">
    <property type="protein sequence ID" value="CCD43206.1"/>
    <property type="molecule type" value="Genomic_DNA"/>
</dbReference>
<dbReference type="AlphaFoldDB" id="G2XR38"/>
<dbReference type="Proteomes" id="UP000008177">
    <property type="component" value="Unplaced contigs"/>
</dbReference>
<name>G2XR38_BOTF4</name>
<dbReference type="InParanoid" id="G2XR38"/>
<reference evidence="2" key="1">
    <citation type="journal article" date="2011" name="PLoS Genet.">
        <title>Genomic analysis of the necrotrophic fungal pathogens Sclerotinia sclerotiorum and Botrytis cinerea.</title>
        <authorList>
            <person name="Amselem J."/>
            <person name="Cuomo C.A."/>
            <person name="van Kan J.A."/>
            <person name="Viaud M."/>
            <person name="Benito E.P."/>
            <person name="Couloux A."/>
            <person name="Coutinho P.M."/>
            <person name="de Vries R.P."/>
            <person name="Dyer P.S."/>
            <person name="Fillinger S."/>
            <person name="Fournier E."/>
            <person name="Gout L."/>
            <person name="Hahn M."/>
            <person name="Kohn L."/>
            <person name="Lapalu N."/>
            <person name="Plummer K.M."/>
            <person name="Pradier J.M."/>
            <person name="Quevillon E."/>
            <person name="Sharon A."/>
            <person name="Simon A."/>
            <person name="ten Have A."/>
            <person name="Tudzynski B."/>
            <person name="Tudzynski P."/>
            <person name="Wincker P."/>
            <person name="Andrew M."/>
            <person name="Anthouard V."/>
            <person name="Beever R.E."/>
            <person name="Beffa R."/>
            <person name="Benoit I."/>
            <person name="Bouzid O."/>
            <person name="Brault B."/>
            <person name="Chen Z."/>
            <person name="Choquer M."/>
            <person name="Collemare J."/>
            <person name="Cotton P."/>
            <person name="Danchin E.G."/>
            <person name="Da Silva C."/>
            <person name="Gautier A."/>
            <person name="Giraud C."/>
            <person name="Giraud T."/>
            <person name="Gonzalez C."/>
            <person name="Grossetete S."/>
            <person name="Guldener U."/>
            <person name="Henrissat B."/>
            <person name="Howlett B.J."/>
            <person name="Kodira C."/>
            <person name="Kretschmer M."/>
            <person name="Lappartient A."/>
            <person name="Leroch M."/>
            <person name="Levis C."/>
            <person name="Mauceli E."/>
            <person name="Neuveglise C."/>
            <person name="Oeser B."/>
            <person name="Pearson M."/>
            <person name="Poulain J."/>
            <person name="Poussereau N."/>
            <person name="Quesneville H."/>
            <person name="Rascle C."/>
            <person name="Schumacher J."/>
            <person name="Segurens B."/>
            <person name="Sexton A."/>
            <person name="Silva E."/>
            <person name="Sirven C."/>
            <person name="Soanes D.M."/>
            <person name="Talbot N.J."/>
            <person name="Templeton M."/>
            <person name="Yandava C."/>
            <person name="Yarden O."/>
            <person name="Zeng Q."/>
            <person name="Rollins J.A."/>
            <person name="Lebrun M.H."/>
            <person name="Dickman M."/>
        </authorList>
    </citation>
    <scope>NUCLEOTIDE SEQUENCE [LARGE SCALE GENOMIC DNA]</scope>
    <source>
        <strain evidence="2">T4</strain>
    </source>
</reference>
<evidence type="ECO:0000313" key="1">
    <source>
        <dbReference type="EMBL" id="CCD43206.1"/>
    </source>
</evidence>
<dbReference type="HOGENOM" id="CLU_1722075_0_0_1"/>